<feature type="compositionally biased region" description="Acidic residues" evidence="1">
    <location>
        <begin position="151"/>
        <end position="162"/>
    </location>
</feature>
<dbReference type="Gene3D" id="2.40.50.140">
    <property type="entry name" value="Nucleic acid-binding proteins"/>
    <property type="match status" value="1"/>
</dbReference>
<keyword evidence="3" id="KW-1185">Reference proteome</keyword>
<dbReference type="PANTHER" id="PTHR21641">
    <property type="entry name" value="TRANSLATION INITIATION FACTOR-RELATED"/>
    <property type="match status" value="1"/>
</dbReference>
<protein>
    <recommendedName>
        <fullName evidence="4">S1-like domain-containing protein</fullName>
    </recommendedName>
</protein>
<dbReference type="InterPro" id="IPR039294">
    <property type="entry name" value="EIF1AD"/>
</dbReference>
<evidence type="ECO:0000256" key="1">
    <source>
        <dbReference type="SAM" id="MobiDB-lite"/>
    </source>
</evidence>
<name>A0A830H9B1_9CHLO</name>
<dbReference type="OrthoDB" id="1738325at2759"/>
<accession>A0A830H9B1</accession>
<dbReference type="Proteomes" id="UP000660262">
    <property type="component" value="Unassembled WGS sequence"/>
</dbReference>
<dbReference type="GO" id="GO:0005634">
    <property type="term" value="C:nucleus"/>
    <property type="evidence" value="ECO:0007669"/>
    <property type="project" value="TreeGrafter"/>
</dbReference>
<evidence type="ECO:0000313" key="3">
    <source>
        <dbReference type="Proteomes" id="UP000660262"/>
    </source>
</evidence>
<evidence type="ECO:0008006" key="4">
    <source>
        <dbReference type="Google" id="ProtNLM"/>
    </source>
</evidence>
<proteinExistence type="predicted"/>
<reference evidence="2" key="1">
    <citation type="submission" date="2020-10" db="EMBL/GenBank/DDBJ databases">
        <title>Unveiling of a novel bifunctional photoreceptor, Dualchrome1, isolated from a cosmopolitan green alga.</title>
        <authorList>
            <person name="Suzuki S."/>
            <person name="Kawachi M."/>
        </authorList>
    </citation>
    <scope>NUCLEOTIDE SEQUENCE</scope>
    <source>
        <strain evidence="2">NIES 2893</strain>
    </source>
</reference>
<dbReference type="AlphaFoldDB" id="A0A830H9B1"/>
<organism evidence="2 3">
    <name type="scientific">Pycnococcus provasolii</name>
    <dbReference type="NCBI Taxonomy" id="41880"/>
    <lineage>
        <taxon>Eukaryota</taxon>
        <taxon>Viridiplantae</taxon>
        <taxon>Chlorophyta</taxon>
        <taxon>Pseudoscourfieldiophyceae</taxon>
        <taxon>Pseudoscourfieldiales</taxon>
        <taxon>Pycnococcaceae</taxon>
        <taxon>Pycnococcus</taxon>
    </lineage>
</organism>
<dbReference type="InterPro" id="IPR012340">
    <property type="entry name" value="NA-bd_OB-fold"/>
</dbReference>
<dbReference type="SUPFAM" id="SSF50249">
    <property type="entry name" value="Nucleic acid-binding proteins"/>
    <property type="match status" value="1"/>
</dbReference>
<dbReference type="EMBL" id="BNJQ01000004">
    <property type="protein sequence ID" value="GHP03003.1"/>
    <property type="molecule type" value="Genomic_DNA"/>
</dbReference>
<dbReference type="PANTHER" id="PTHR21641:SF0">
    <property type="entry name" value="RNA-BINDING PROTEIN EIF1AD-RELATED"/>
    <property type="match status" value="1"/>
</dbReference>
<evidence type="ECO:0000313" key="2">
    <source>
        <dbReference type="EMBL" id="GHP03003.1"/>
    </source>
</evidence>
<feature type="region of interest" description="Disordered" evidence="1">
    <location>
        <begin position="119"/>
        <end position="195"/>
    </location>
</feature>
<comment type="caution">
    <text evidence="2">The sequence shown here is derived from an EMBL/GenBank/DDBJ whole genome shotgun (WGS) entry which is preliminary data.</text>
</comment>
<gene>
    <name evidence="2" type="ORF">PPROV_000175800</name>
</gene>
<feature type="compositionally biased region" description="Acidic residues" evidence="1">
    <location>
        <begin position="183"/>
        <end position="195"/>
    </location>
</feature>
<sequence length="195" mass="21324">MSSQRARKHVASSNDSFDFENLSEAQCVCRVASSSNSLGTLVLVDTPTPDEQAFLRMPKRFRNMLWVRAGTYVVAELDQDTPSNEKLGGDIVAVLQLDHIKRMRAEGMNIWPARFQDDAVKPPRIGSADDGVHNGGADNASRGDGGGGGDCYDDDDDDDDEGLPPLEQNVNRRRAALAQYSDSDSDDDDDDDDDE</sequence>